<gene>
    <name evidence="1" type="ORF">NC992_13635</name>
</gene>
<dbReference type="Pfam" id="PF09996">
    <property type="entry name" value="DUF2237"/>
    <property type="match status" value="1"/>
</dbReference>
<dbReference type="EMBL" id="JAMPKX010000005">
    <property type="protein sequence ID" value="MEP0947920.1"/>
    <property type="molecule type" value="Genomic_DNA"/>
</dbReference>
<dbReference type="PANTHER" id="PTHR37466:SF1">
    <property type="entry name" value="SLR1628 PROTEIN"/>
    <property type="match status" value="1"/>
</dbReference>
<evidence type="ECO:0000313" key="1">
    <source>
        <dbReference type="EMBL" id="MEP0947920.1"/>
    </source>
</evidence>
<dbReference type="PANTHER" id="PTHR37466">
    <property type="entry name" value="SLR1628 PROTEIN"/>
    <property type="match status" value="1"/>
</dbReference>
<comment type="caution">
    <text evidence="1">The sequence shown here is derived from an EMBL/GenBank/DDBJ whole genome shotgun (WGS) entry which is preliminary data.</text>
</comment>
<dbReference type="Proteomes" id="UP001482513">
    <property type="component" value="Unassembled WGS sequence"/>
</dbReference>
<sequence length="121" mass="12746">MTTATNVLGTPLAPCCTSPMTGFYRDGCCNTGAGDMGVHVVCAQMTPEFLAFTKAQGNDLSTPMPDFQFPGLKPGGRWCLCAPRWQEALEAGVAPPVILDATHAAAIEHVSLADLKDHALQ</sequence>
<name>A0ABV0K578_9CYAN</name>
<organism evidence="1 2">
    <name type="scientific">Leptolyngbya subtilissima DQ-A4</name>
    <dbReference type="NCBI Taxonomy" id="2933933"/>
    <lineage>
        <taxon>Bacteria</taxon>
        <taxon>Bacillati</taxon>
        <taxon>Cyanobacteriota</taxon>
        <taxon>Cyanophyceae</taxon>
        <taxon>Leptolyngbyales</taxon>
        <taxon>Leptolyngbyaceae</taxon>
        <taxon>Leptolyngbya group</taxon>
        <taxon>Leptolyngbya</taxon>
    </lineage>
</organism>
<reference evidence="1 2" key="1">
    <citation type="submission" date="2022-04" db="EMBL/GenBank/DDBJ databases">
        <title>Positive selection, recombination, and allopatry shape intraspecific diversity of widespread and dominant cyanobacteria.</title>
        <authorList>
            <person name="Wei J."/>
            <person name="Shu W."/>
            <person name="Hu C."/>
        </authorList>
    </citation>
    <scope>NUCLEOTIDE SEQUENCE [LARGE SCALE GENOMIC DNA]</scope>
    <source>
        <strain evidence="1 2">DQ-A4</strain>
    </source>
</reference>
<dbReference type="Gene3D" id="3.30.56.110">
    <property type="entry name" value="Protein of unknown function DUF2237"/>
    <property type="match status" value="1"/>
</dbReference>
<keyword evidence="2" id="KW-1185">Reference proteome</keyword>
<accession>A0ABV0K578</accession>
<protein>
    <submittedName>
        <fullName evidence="1">DUF2237 domain-containing protein</fullName>
    </submittedName>
</protein>
<evidence type="ECO:0000313" key="2">
    <source>
        <dbReference type="Proteomes" id="UP001482513"/>
    </source>
</evidence>
<proteinExistence type="predicted"/>
<dbReference type="InterPro" id="IPR018714">
    <property type="entry name" value="DUF2237"/>
</dbReference>
<dbReference type="RefSeq" id="WP_190700613.1">
    <property type="nucleotide sequence ID" value="NZ_JAMPKX010000005.1"/>
</dbReference>